<comment type="subcellular location">
    <subcellularLocation>
        <location evidence="1">Cell inner membrane</location>
        <topology evidence="1">Multi-pass membrane protein</topology>
    </subcellularLocation>
</comment>
<evidence type="ECO:0000313" key="13">
    <source>
        <dbReference type="Proteomes" id="UP000831151"/>
    </source>
</evidence>
<dbReference type="Gene3D" id="3.40.50.300">
    <property type="entry name" value="P-loop containing nucleotide triphosphate hydrolases"/>
    <property type="match status" value="1"/>
</dbReference>
<feature type="transmembrane region" description="Helical" evidence="10">
    <location>
        <begin position="867"/>
        <end position="885"/>
    </location>
</feature>
<dbReference type="GO" id="GO:0005524">
    <property type="term" value="F:ATP binding"/>
    <property type="evidence" value="ECO:0007669"/>
    <property type="project" value="UniProtKB-KW"/>
</dbReference>
<evidence type="ECO:0000256" key="4">
    <source>
        <dbReference type="ARBA" id="ARBA00022692"/>
    </source>
</evidence>
<dbReference type="FunFam" id="3.40.50.300:FF:000032">
    <property type="entry name" value="Export ABC transporter ATP-binding protein"/>
    <property type="match status" value="1"/>
</dbReference>
<evidence type="ECO:0000256" key="2">
    <source>
        <dbReference type="ARBA" id="ARBA00022448"/>
    </source>
</evidence>
<dbReference type="Proteomes" id="UP000831151">
    <property type="component" value="Chromosome"/>
</dbReference>
<dbReference type="EMBL" id="CP096649">
    <property type="protein sequence ID" value="UQK58977.1"/>
    <property type="molecule type" value="Genomic_DNA"/>
</dbReference>
<dbReference type="PANTHER" id="PTHR42798">
    <property type="entry name" value="LIPOPROTEIN-RELEASING SYSTEM ATP-BINDING PROTEIN LOLD"/>
    <property type="match status" value="1"/>
</dbReference>
<evidence type="ECO:0000256" key="1">
    <source>
        <dbReference type="ARBA" id="ARBA00004429"/>
    </source>
</evidence>
<dbReference type="GO" id="GO:0098796">
    <property type="term" value="C:membrane protein complex"/>
    <property type="evidence" value="ECO:0007669"/>
    <property type="project" value="UniProtKB-ARBA"/>
</dbReference>
<evidence type="ECO:0000256" key="10">
    <source>
        <dbReference type="SAM" id="Phobius"/>
    </source>
</evidence>
<dbReference type="GO" id="GO:0022857">
    <property type="term" value="F:transmembrane transporter activity"/>
    <property type="evidence" value="ECO:0007669"/>
    <property type="project" value="UniProtKB-ARBA"/>
</dbReference>
<feature type="transmembrane region" description="Helical" evidence="10">
    <location>
        <begin position="262"/>
        <end position="281"/>
    </location>
</feature>
<keyword evidence="13" id="KW-1185">Reference proteome</keyword>
<dbReference type="SUPFAM" id="SSF52540">
    <property type="entry name" value="P-loop containing nucleoside triphosphate hydrolases"/>
    <property type="match status" value="1"/>
</dbReference>
<dbReference type="GO" id="GO:0005886">
    <property type="term" value="C:plasma membrane"/>
    <property type="evidence" value="ECO:0007669"/>
    <property type="project" value="UniProtKB-SubCell"/>
</dbReference>
<comment type="similarity">
    <text evidence="9">Belongs to the ABC transporter superfamily. Macrolide exporter (TC 3.A.1.122) family.</text>
</comment>
<feature type="transmembrane region" description="Helical" evidence="10">
    <location>
        <begin position="768"/>
        <end position="797"/>
    </location>
</feature>
<dbReference type="SMART" id="SM00382">
    <property type="entry name" value="AAA"/>
    <property type="match status" value="1"/>
</dbReference>
<keyword evidence="2" id="KW-0813">Transport</keyword>
<dbReference type="InterPro" id="IPR003439">
    <property type="entry name" value="ABC_transporter-like_ATP-bd"/>
</dbReference>
<dbReference type="PROSITE" id="PS50893">
    <property type="entry name" value="ABC_TRANSPORTER_2"/>
    <property type="match status" value="1"/>
</dbReference>
<keyword evidence="4 10" id="KW-0812">Transmembrane</keyword>
<dbReference type="AlphaFoldDB" id="A0A9E7DIX7"/>
<feature type="domain" description="ABC transporter" evidence="11">
    <location>
        <begin position="2"/>
        <end position="240"/>
    </location>
</feature>
<evidence type="ECO:0000256" key="8">
    <source>
        <dbReference type="ARBA" id="ARBA00023136"/>
    </source>
</evidence>
<evidence type="ECO:0000256" key="9">
    <source>
        <dbReference type="ARBA" id="ARBA00038388"/>
    </source>
</evidence>
<feature type="transmembrane region" description="Helical" evidence="10">
    <location>
        <begin position="825"/>
        <end position="847"/>
    </location>
</feature>
<gene>
    <name evidence="12" type="ORF">M1R53_06965</name>
</gene>
<dbReference type="GO" id="GO:0016887">
    <property type="term" value="F:ATP hydrolysis activity"/>
    <property type="evidence" value="ECO:0007669"/>
    <property type="project" value="InterPro"/>
</dbReference>
<evidence type="ECO:0000313" key="12">
    <source>
        <dbReference type="EMBL" id="UQK58977.1"/>
    </source>
</evidence>
<evidence type="ECO:0000256" key="7">
    <source>
        <dbReference type="ARBA" id="ARBA00022989"/>
    </source>
</evidence>
<reference evidence="12" key="1">
    <citation type="submission" date="2022-04" db="EMBL/GenBank/DDBJ databases">
        <title>Complete genome sequences of Ezakiella coagulans and Fenollaria massiliensis.</title>
        <authorList>
            <person name="France M.T."/>
            <person name="Clifford J."/>
            <person name="Narina S."/>
            <person name="Rutt L."/>
            <person name="Ravel J."/>
        </authorList>
    </citation>
    <scope>NUCLEOTIDE SEQUENCE</scope>
    <source>
        <strain evidence="12">C0061C2</strain>
    </source>
</reference>
<dbReference type="InterPro" id="IPR017871">
    <property type="entry name" value="ABC_transporter-like_CS"/>
</dbReference>
<evidence type="ECO:0000256" key="5">
    <source>
        <dbReference type="ARBA" id="ARBA00022741"/>
    </source>
</evidence>
<dbReference type="RefSeq" id="WP_249242508.1">
    <property type="nucleotide sequence ID" value="NZ_CP096649.1"/>
</dbReference>
<evidence type="ECO:0000256" key="6">
    <source>
        <dbReference type="ARBA" id="ARBA00022840"/>
    </source>
</evidence>
<dbReference type="InterPro" id="IPR017911">
    <property type="entry name" value="MacB-like_ATP-bd"/>
</dbReference>
<protein>
    <submittedName>
        <fullName evidence="12">ATP-binding cassette domain-containing protein</fullName>
    </submittedName>
</protein>
<keyword evidence="3" id="KW-1003">Cell membrane</keyword>
<dbReference type="Pfam" id="PF02687">
    <property type="entry name" value="FtsX"/>
    <property type="match status" value="1"/>
</dbReference>
<keyword evidence="6 12" id="KW-0067">ATP-binding</keyword>
<name>A0A9E7DIX7_9FIRM</name>
<dbReference type="Pfam" id="PF00005">
    <property type="entry name" value="ABC_tran"/>
    <property type="match status" value="1"/>
</dbReference>
<dbReference type="InterPro" id="IPR027417">
    <property type="entry name" value="P-loop_NTPase"/>
</dbReference>
<dbReference type="PROSITE" id="PS00211">
    <property type="entry name" value="ABC_TRANSPORTER_1"/>
    <property type="match status" value="1"/>
</dbReference>
<evidence type="ECO:0000259" key="11">
    <source>
        <dbReference type="PROSITE" id="PS50893"/>
    </source>
</evidence>
<organism evidence="12 13">
    <name type="scientific">Fenollaria massiliensis</name>
    <dbReference type="NCBI Taxonomy" id="938288"/>
    <lineage>
        <taxon>Bacteria</taxon>
        <taxon>Bacillati</taxon>
        <taxon>Bacillota</taxon>
        <taxon>Clostridia</taxon>
        <taxon>Eubacteriales</taxon>
        <taxon>Fenollaria</taxon>
    </lineage>
</organism>
<dbReference type="InterPro" id="IPR003593">
    <property type="entry name" value="AAA+_ATPase"/>
</dbReference>
<keyword evidence="7 10" id="KW-1133">Transmembrane helix</keyword>
<accession>A0A9E7DIX7</accession>
<dbReference type="InterPro" id="IPR003838">
    <property type="entry name" value="ABC3_permease_C"/>
</dbReference>
<proteinExistence type="inferred from homology"/>
<keyword evidence="5" id="KW-0547">Nucleotide-binding</keyword>
<dbReference type="CDD" id="cd03255">
    <property type="entry name" value="ABC_MJ0796_LolCDE_FtsE"/>
    <property type="match status" value="1"/>
</dbReference>
<dbReference type="KEGG" id="fms:M1R53_06965"/>
<sequence>MLELKNISKIYHTEGFSQRALDNVSISFRESEFVSILGESGGGKTTLLNIVGGLMRYDEGDLVIDGRSTKKFSDKDWDYYRNVRIGFIFQSYNLINHQSILDNVKLSLTLSNKNTGDAEERAIKALERVGLKEHIHKRPSALSGGQMQRVAIARALVNDPQIILADEPTGALDSETSISIMNLLKELAKDKLVIMVTHNKRLAEEYSTRIIGIKDGRIISNTDPYEAEEKGDSFKISKIALKLRTALGLSFNNLLSKKARTLLTAFAGSIGIIGIALIISISNGASDYIADNQRNALKSFPIDIESKSIDLSSLTKLDNNVSKTTDRSKLSSNDIGLTNMSKISGSGYENDLASFKDYLDKNEAELDEKVGKHFISYAYDGGFDIYTKDAKGKVINTDGSDFEKKSGFGFNQFFSLSASKSNDNFSQIISDKEGNISPMVLDEYELIEGKWPEKEDELVLFTDYNNQILRSNFYELGFLDSEEYKKILSDMEDNKKVDIKKVEIDPKEIIGHEYKVVTPSDYYEKKDASYISIKDDEEKKEKLIDSAISMHIAGIARKKIDNDSNISQTPLAYSSKFTDAMIKYVSEQEIIKKQLENKDINVLNGLKFKADTEKEKIDQAKDYLKNLPDESLTGFNAWMLQNKKEMLVEMQALNAAMNAIAPDAPKTRETNDRAMLNYMLNKGKDKDYLDVYDEFLKDYSYKKNLENLGYIDENNPSKISIYVDEFENRDKVKKLINEYNEGKKSAQKLNFNDLIGSIAKSITDILAAISYVLIAFVGVSLIVSSIMIGIITYISVFERTKEIGILRAIGASKGDIYKVFMSETLIIGLLSGLIGVGISSFLNIFITRIMVKATGIATIGSALPKEAALILIAISVVLSLIAGLIPSSIAAKKDPVEALSAE</sequence>
<keyword evidence="8 10" id="KW-0472">Membrane</keyword>
<evidence type="ECO:0000256" key="3">
    <source>
        <dbReference type="ARBA" id="ARBA00022475"/>
    </source>
</evidence>
<dbReference type="PANTHER" id="PTHR42798:SF6">
    <property type="entry name" value="CELL DIVISION ATP-BINDING PROTEIN FTSE"/>
    <property type="match status" value="1"/>
</dbReference>